<sequence>MKKNWKKIAVSGLIILAMVGLTGCSTVRNFFKDATESFVGLTMSIRTYDEQAQIIDQIEGKSVSVSRDTRFDSQSNDGTSNKDSKVLKVSVGGKEMIHVGSSLIAQEKGMVNYFDDYSKTVNLENYDRSTPIVNNVINSVKNEWSPSSKVLLIRSQQGYPLATYIGNRVNVEASDVPSSTSFLIDGKRLFVYRCDYTVYDMSLFK</sequence>
<gene>
    <name evidence="1" type="ORF">BG261_08875</name>
</gene>
<keyword evidence="2" id="KW-1185">Reference proteome</keyword>
<dbReference type="InterPro" id="IPR032484">
    <property type="entry name" value="DUF5052"/>
</dbReference>
<dbReference type="Pfam" id="PF16475">
    <property type="entry name" value="DUF5052"/>
    <property type="match status" value="1"/>
</dbReference>
<dbReference type="Proteomes" id="UP000178622">
    <property type="component" value="Unassembled WGS sequence"/>
</dbReference>
<dbReference type="STRING" id="1859473.BG261_08875"/>
<proteinExistence type="predicted"/>
<accession>A0A1E8GPQ0</accession>
<evidence type="ECO:0000313" key="1">
    <source>
        <dbReference type="EMBL" id="OFI50224.1"/>
    </source>
</evidence>
<comment type="caution">
    <text evidence="1">The sequence shown here is derived from an EMBL/GenBank/DDBJ whole genome shotgun (WGS) entry which is preliminary data.</text>
</comment>
<dbReference type="OrthoDB" id="3266677at2"/>
<protein>
    <submittedName>
        <fullName evidence="1">DUF5052 domain-containing protein</fullName>
    </submittedName>
</protein>
<dbReference type="RefSeq" id="WP_070787446.1">
    <property type="nucleotide sequence ID" value="NZ_MKIR01000002.1"/>
</dbReference>
<name>A0A1E8GPQ0_9LACT</name>
<reference evidence="2" key="1">
    <citation type="submission" date="2016-09" db="EMBL/GenBank/DDBJ databases">
        <title>Draft genome sequence of a novel species of the family Streptococcaceae isolated from flowers.</title>
        <authorList>
            <person name="Chuah L.-O."/>
            <person name="Yap K.-P."/>
            <person name="Thong K.L."/>
            <person name="Liong M.T."/>
            <person name="Ahmad R."/>
            <person name="Rusul G."/>
        </authorList>
    </citation>
    <scope>NUCLEOTIDE SEQUENCE [LARGE SCALE GENOMIC DNA]</scope>
    <source>
        <strain evidence="2">DF1</strain>
    </source>
</reference>
<evidence type="ECO:0000313" key="2">
    <source>
        <dbReference type="Proteomes" id="UP000178622"/>
    </source>
</evidence>
<dbReference type="PROSITE" id="PS51257">
    <property type="entry name" value="PROKAR_LIPOPROTEIN"/>
    <property type="match status" value="1"/>
</dbReference>
<dbReference type="EMBL" id="MKIR01000002">
    <property type="protein sequence ID" value="OFI50224.1"/>
    <property type="molecule type" value="Genomic_DNA"/>
</dbReference>
<dbReference type="AlphaFoldDB" id="A0A1E8GPQ0"/>
<organism evidence="1 2">
    <name type="scientific">Floricoccus tropicus</name>
    <dbReference type="NCBI Taxonomy" id="1859473"/>
    <lineage>
        <taxon>Bacteria</taxon>
        <taxon>Bacillati</taxon>
        <taxon>Bacillota</taxon>
        <taxon>Bacilli</taxon>
        <taxon>Lactobacillales</taxon>
        <taxon>Streptococcaceae</taxon>
        <taxon>Floricoccus</taxon>
    </lineage>
</organism>